<dbReference type="PANTHER" id="PTHR43775">
    <property type="entry name" value="FATTY ACID SYNTHASE"/>
    <property type="match status" value="1"/>
</dbReference>
<evidence type="ECO:0000256" key="3">
    <source>
        <dbReference type="ARBA" id="ARBA00022553"/>
    </source>
</evidence>
<dbReference type="GO" id="GO:0031177">
    <property type="term" value="F:phosphopantetheine binding"/>
    <property type="evidence" value="ECO:0007669"/>
    <property type="project" value="InterPro"/>
</dbReference>
<dbReference type="PANTHER" id="PTHR43775:SF51">
    <property type="entry name" value="INACTIVE PHENOLPHTHIOCEROL SYNTHESIS POLYKETIDE SYNTHASE TYPE I PKS1-RELATED"/>
    <property type="match status" value="1"/>
</dbReference>
<feature type="region of interest" description="Disordered" evidence="7">
    <location>
        <begin position="563"/>
        <end position="617"/>
    </location>
</feature>
<dbReference type="InterPro" id="IPR016036">
    <property type="entry name" value="Malonyl_transacylase_ACP-bd"/>
</dbReference>
<evidence type="ECO:0000256" key="6">
    <source>
        <dbReference type="ARBA" id="ARBA00029443"/>
    </source>
</evidence>
<dbReference type="GO" id="GO:0006633">
    <property type="term" value="P:fatty acid biosynthetic process"/>
    <property type="evidence" value="ECO:0007669"/>
    <property type="project" value="InterPro"/>
</dbReference>
<comment type="similarity">
    <text evidence="6">In the C-terminal section; belongs to the NRP synthetase family.</text>
</comment>
<feature type="region of interest" description="Disordered" evidence="7">
    <location>
        <begin position="1968"/>
        <end position="1992"/>
    </location>
</feature>
<dbReference type="SUPFAM" id="SSF52777">
    <property type="entry name" value="CoA-dependent acyltransferases"/>
    <property type="match status" value="4"/>
</dbReference>
<dbReference type="SMART" id="SM00823">
    <property type="entry name" value="PKS_PP"/>
    <property type="match status" value="3"/>
</dbReference>
<dbReference type="PROSITE" id="PS00012">
    <property type="entry name" value="PHOSPHOPANTETHEINE"/>
    <property type="match status" value="2"/>
</dbReference>
<evidence type="ECO:0000313" key="11">
    <source>
        <dbReference type="Proteomes" id="UP000199645"/>
    </source>
</evidence>
<dbReference type="InterPro" id="IPR042099">
    <property type="entry name" value="ANL_N_sf"/>
</dbReference>
<dbReference type="InterPro" id="IPR001242">
    <property type="entry name" value="Condensation_dom"/>
</dbReference>
<dbReference type="InterPro" id="IPR000873">
    <property type="entry name" value="AMP-dep_synth/lig_dom"/>
</dbReference>
<dbReference type="SUPFAM" id="SSF56801">
    <property type="entry name" value="Acetyl-CoA synthetase-like"/>
    <property type="match status" value="2"/>
</dbReference>
<gene>
    <name evidence="10" type="ORF">SAMN05421541_101615</name>
</gene>
<dbReference type="NCBIfam" id="TIGR01733">
    <property type="entry name" value="AA-adenyl-dom"/>
    <property type="match status" value="1"/>
</dbReference>
<keyword evidence="11" id="KW-1185">Reference proteome</keyword>
<dbReference type="Gene3D" id="3.30.70.3290">
    <property type="match status" value="1"/>
</dbReference>
<dbReference type="Pfam" id="PF02801">
    <property type="entry name" value="Ketoacyl-synt_C"/>
    <property type="match status" value="1"/>
</dbReference>
<evidence type="ECO:0000259" key="8">
    <source>
        <dbReference type="PROSITE" id="PS50075"/>
    </source>
</evidence>
<dbReference type="Pfam" id="PF00668">
    <property type="entry name" value="Condensation"/>
    <property type="match status" value="2"/>
</dbReference>
<dbReference type="InterPro" id="IPR020841">
    <property type="entry name" value="PKS_Beta-ketoAc_synthase_dom"/>
</dbReference>
<dbReference type="PROSITE" id="PS50075">
    <property type="entry name" value="CARRIER"/>
    <property type="match status" value="3"/>
</dbReference>
<dbReference type="Pfam" id="PF16197">
    <property type="entry name" value="KAsynt_C_assoc"/>
    <property type="match status" value="1"/>
</dbReference>
<proteinExistence type="inferred from homology"/>
<dbReference type="InterPro" id="IPR032821">
    <property type="entry name" value="PKS_assoc"/>
</dbReference>
<dbReference type="SUPFAM" id="SSF51735">
    <property type="entry name" value="NAD(P)-binding Rossmann-fold domains"/>
    <property type="match status" value="3"/>
</dbReference>
<dbReference type="SUPFAM" id="SSF52151">
    <property type="entry name" value="FabD/lysophospholipase-like"/>
    <property type="match status" value="1"/>
</dbReference>
<dbReference type="InterPro" id="IPR013968">
    <property type="entry name" value="PKS_KR"/>
</dbReference>
<dbReference type="STRING" id="35752.SAMN05421541_101615"/>
<dbReference type="Gene3D" id="3.40.47.10">
    <property type="match status" value="1"/>
</dbReference>
<dbReference type="Pfam" id="PF13193">
    <property type="entry name" value="AMP-binding_C"/>
    <property type="match status" value="1"/>
</dbReference>
<dbReference type="PROSITE" id="PS00455">
    <property type="entry name" value="AMP_BINDING"/>
    <property type="match status" value="2"/>
</dbReference>
<dbReference type="InterPro" id="IPR036291">
    <property type="entry name" value="NAD(P)-bd_dom_sf"/>
</dbReference>
<feature type="region of interest" description="Disordered" evidence="7">
    <location>
        <begin position="351"/>
        <end position="384"/>
    </location>
</feature>
<dbReference type="SUPFAM" id="SSF53901">
    <property type="entry name" value="Thiolase-like"/>
    <property type="match status" value="1"/>
</dbReference>
<dbReference type="CDD" id="cd05930">
    <property type="entry name" value="A_NRPS"/>
    <property type="match status" value="1"/>
</dbReference>
<dbReference type="EMBL" id="FONV01000001">
    <property type="protein sequence ID" value="SFE41182.1"/>
    <property type="molecule type" value="Genomic_DNA"/>
</dbReference>
<evidence type="ECO:0000256" key="1">
    <source>
        <dbReference type="ARBA" id="ARBA00001957"/>
    </source>
</evidence>
<dbReference type="Gene3D" id="3.30.300.30">
    <property type="match status" value="2"/>
</dbReference>
<dbReference type="SUPFAM" id="SSF47336">
    <property type="entry name" value="ACP-like"/>
    <property type="match status" value="3"/>
</dbReference>
<dbReference type="InterPro" id="IPR036736">
    <property type="entry name" value="ACP-like_sf"/>
</dbReference>
<dbReference type="SUPFAM" id="SSF55048">
    <property type="entry name" value="Probable ACP-binding domain of malonyl-CoA ACP transacylase"/>
    <property type="match status" value="1"/>
</dbReference>
<dbReference type="InterPro" id="IPR009081">
    <property type="entry name" value="PP-bd_ACP"/>
</dbReference>
<evidence type="ECO:0000313" key="10">
    <source>
        <dbReference type="EMBL" id="SFE41182.1"/>
    </source>
</evidence>
<dbReference type="InterPro" id="IPR006162">
    <property type="entry name" value="Ppantetheine_attach_site"/>
</dbReference>
<evidence type="ECO:0000256" key="5">
    <source>
        <dbReference type="ARBA" id="ARBA00023315"/>
    </source>
</evidence>
<dbReference type="InterPro" id="IPR001227">
    <property type="entry name" value="Ac_transferase_dom_sf"/>
</dbReference>
<evidence type="ECO:0000259" key="9">
    <source>
        <dbReference type="PROSITE" id="PS52004"/>
    </source>
</evidence>
<keyword evidence="5" id="KW-0012">Acyltransferase</keyword>
<feature type="domain" description="Carrier" evidence="8">
    <location>
        <begin position="2951"/>
        <end position="3026"/>
    </location>
</feature>
<dbReference type="Pfam" id="PF00698">
    <property type="entry name" value="Acyl_transf_1"/>
    <property type="match status" value="1"/>
</dbReference>
<keyword evidence="4" id="KW-0808">Transferase</keyword>
<feature type="compositionally biased region" description="Low complexity" evidence="7">
    <location>
        <begin position="368"/>
        <end position="377"/>
    </location>
</feature>
<dbReference type="Gene3D" id="3.40.50.720">
    <property type="entry name" value="NAD(P)-binding Rossmann-like Domain"/>
    <property type="match status" value="2"/>
</dbReference>
<dbReference type="Proteomes" id="UP000199645">
    <property type="component" value="Unassembled WGS sequence"/>
</dbReference>
<keyword evidence="2" id="KW-0596">Phosphopantetheine</keyword>
<dbReference type="InterPro" id="IPR014043">
    <property type="entry name" value="Acyl_transferase_dom"/>
</dbReference>
<feature type="compositionally biased region" description="Pro residues" evidence="7">
    <location>
        <begin position="351"/>
        <end position="367"/>
    </location>
</feature>
<dbReference type="Gene3D" id="3.40.50.12780">
    <property type="entry name" value="N-terminal domain of ligase-like"/>
    <property type="match status" value="2"/>
</dbReference>
<dbReference type="InterPro" id="IPR050091">
    <property type="entry name" value="PKS_NRPS_Biosynth_Enz"/>
</dbReference>
<name>A0A1I2ABD6_9ACTN</name>
<dbReference type="SMART" id="SM00825">
    <property type="entry name" value="PKS_KS"/>
    <property type="match status" value="1"/>
</dbReference>
<feature type="domain" description="Carrier" evidence="8">
    <location>
        <begin position="1991"/>
        <end position="2068"/>
    </location>
</feature>
<dbReference type="Pfam" id="PF00109">
    <property type="entry name" value="ketoacyl-synt"/>
    <property type="match status" value="1"/>
</dbReference>
<dbReference type="Pfam" id="PF00501">
    <property type="entry name" value="AMP-binding"/>
    <property type="match status" value="3"/>
</dbReference>
<dbReference type="GO" id="GO:0004312">
    <property type="term" value="F:fatty acid synthase activity"/>
    <property type="evidence" value="ECO:0007669"/>
    <property type="project" value="TreeGrafter"/>
</dbReference>
<sequence length="3777" mass="394387">MRHVLTIGHSPDELRVASVDRVMIMTLTDLLLRATTEVPGQGVVHADRFVSYAELLGDALRIGGGLREAGVAPGDPLPIVAGDGGDFLALFWGAIVAGAVPVPLPPEPHRLAAVWRHLDRPPLAGDTATPGGTLLSPRDLRSASPLTTPHPVRADDLAFLQFSSGSTGTPKGVELTHANVLANLSQAARAGALTSDDVFVTWMPYFHDMGLIGTHLAPLYARCRQVRISPLAFAKRPELWLRAAAEHRATVLSAANFALALVNRRVPQPLLDTLDLSSVRLLMVGAEPISPSVWQTFTTRLRPTGLCPGAMQPVYGLAEATVAVACPPLGEPAVPVALSRAALARGVALPVSPPPSAPSPSPTPSPDPAASDPAASVPAPPALPSSLPDDSRVVLLMDVGHPVPGCELRVVDDQGTVLEDGLVGHLQVRGPNVTRGYHRDPAATAAAFDGDWLRTGDIGFLRTGRLVITGRHKDVLFINGRNFHAADLEEVAAATPGLAPGPTAVVGATDPSSGRERVTVFVAAPAVRSAPADLPARIRARVAEALAHDDVHVEVVPTTAFTRTTSGKLRRHPFRERLGTAPATPEATAPTPPPDPAAAPGSSAPEVRPELSSEVVEPMAVAGTTEPLRRADVERIVREIWARVLRTPVGTIGPDDRFLAIGGSSLKAMEVLAELEDAFGRTLDPAMLRDCATVPALADRLLDGFPEEGRAPGGRRSATESRPGDSAEAEPADADGPRSPAGTAIPAAAGDDRGALAIVGMACRFPDADTPEQFWANLVAGRDSVTGVSRWPGGGHGAFLDDPAAFDAGCFGISDEEARLIDPHARIFLELAHEALEQAGYAGPRRKTRKIGIFAAVGESGYAEIVAEAEAGSTAGAFTLTGGLRNLIAARVAHLLDLRGPAITVDTACSSALVAVHLARRSLAAGDCDVAIVGGVNLNLTRTGETLLTAAQALSPTGRCRAFAADADGFVPGEGGAALVLTRLADAGDDRVLAVVRGSAVNNDGRSLSLMAPNPLLQREVIADAYRECGVDPADVTYVEAHGTGTAVGDPIEARSLAYAFPPRADGRARLLGSVKTNIGHLLNVAGLPALVKVILALQHRELPPSLHHDRPSPRFDLAAAGFEVVTARRPWTGPLVAGVNGFGFGGTNAHVILTAAAPAPEPLPPRDGPHLLTLSAPSEAGLRAVAARLATHLRNHPELRPADVCATASTARDDGPYRLAVVTHDDLAGRLATVEPRPLPPRPARVVFLFGGQGSQRPGQGARLYATAPVFRAVLDEVSAAAGPVAGRSVVAWCTDPDVPPAELARTEVTQPLVVAFGVAQAAQLVACGVRPAAVAGHSIGELAAAVTAGRLTAVEAVRLAVERGRRTAALTEPGAMLAVAASPAEIALDGVVVAAVNAPDRVVLAGSEAAVDRAAAHLERQGHRTRRLAVSHAFHSPAMTPVAEALAGLAPPAGVAVIPQLSTVTVEWEPSFDGAYLAAHAVGPVRFAEAVARLRTDGFDTMVEVGATVTLAPLVGATTVLPAGDDITEILGTAGELWLRGAPLNRAHLDTGTRRVPLPPYPFQRRRHWPTTPPTPPVLSLPTWVAAPLPAETGAGHATVVIAGSADPGDALNAITTVPRDGFLLLVTRDLFATGDNPPDPGHAIWSGLAMAFADENPHAAVRILDLSCADSPEAHRSALEQEITRPPVPGPAEIIARRSTHRLTRTFTPAPQGLTGEYSVPRVPAAAGRPAGEAPIAPRNGSYLIIGGAGAIGAEIARHLARRGRPTLLLAGRSAEPAALLAELRALGATADYRIADVAVEADVAALVAGRDFDVVLQAAGVVSPGSLRAKSAAEITAGVAAKVRGTIMLSRALGPRPPLVIALSSISSALPGLAGAVGDYVAGNAFLDTFAAAERAAGRPFVAVALPAVTGGGLATAHGLTPAGGALPIGQVPETLWAAAALGTAQVLVTSSAAALDRIGTLPAATAPQRQPPPLEPGRQQAGPAASGRDELVATVRELLAGPLEREPDGIGLDEPFLALGLDSLTAVDLVKELEKRLGRTLSTTLFFEYRTIGELADHLAGPVRFPFGPVQRAFVTTGRLYPEAPAYAYVRQILTGPVDAERLAHAFAELERRHPMLRVRFGPDGQHVAAPVPGRPAWFTVAPDAGVPDGEPYGEPAWEADLRNRVFDLGTEGPIRAVLAVEGERSRLVVVAHHAAVDGYSLAVLGDELWALYRGGELPPAPVATFAEHEAMRTGPSATDVDYWRTALAGFPRLVLPGDGDASYEPRGPYAVHQKALDPEVTRRLTATARDAGVSLFHLLLAGYVRCLARWSGQDAVPVSVARAGREARLPGVERMVGPFADTLPLLVRTRPGESATALAGRIRELWLTAEQHGSVSTIDLARALAADGAGPRTASPASFSFARFPNAGTTAAGVVATTAGTASAATRLGLVCFEAHGTLHFSWNHPVTWRTEAAVARLAEEHLAEITALARPRAGVVERIREQCRRAPGAIAVLTDGAPLTYRDLDVASDRLAGRLASGGSRRIGLLTGPGASTVIGVTGILKAGAAWVPMDAAHPPARLTSLLTRAGVSEVVHDAGTRAAAEALGPGFTLVDADAPGEHAPPPDTAGADGTAYVIFTSGSTGRPKGVTVSHRAMAGYLDWAITTFGYRPGDRLAQTASICFDASVRQILAPLLAGATVVCWDRDTVRDPELLVDRLIRDRVTVWSSVPTLWERLLTAAERSRADLSGLRWVHVGGEELSPAHVRRWFDLAGPGQRITNLYGPTETTINATWHLITERPADDVTRLPIGRPVGGAVIDVTGPDGEIWIGGDGLADGYLDDPEQTAAAFVERDGQRWYRSGDRGTLDADGVLWFRGRLDDQVKLHGHRIEPGEIEAVLRQHPAVDRVAVVVDRGRLTARVQSSSVDAAALRAYLRDRLPDYLLPARFEVVGELPLTVTGKIDRSRPVRGDTERLLAELWRRVLGVGSVGPEDDFFALGGDSIGVLELFTALAEHRTALPRPTVLYRHRTLAELAAVIDETPPGPAATGSVALGDFPVTPTQRGFLLADAIGAPSTWLAAPRLHGPLDVDRFRRAVNVLVARHPMLRTVFPGGARPPVQRELLTATAEIGYQATPRALGEELAAEREHRFDPAVWPLVRLRLLRYGPEEHVLLVHAHHLVGDGYSVALLMRELLALYDGAELPPLRATFREYVSRLEGMPAEIAPHDGGPIRLGGAIATATLTVDAAAATALRERAAAAGTTPFAPVLAAYHRALASVTGRPDPVIGVAVTGRDHAMPGLSRIFGPCATAVAVRPGPDAGPAEVAAAVTEARTRTFTAPQGWQHFFTHLDFGALGAPRDTTLRLSWDDADADLAVPPGTEVLLAVRPIDDGLRLTLRSRLPQPATDRLAAALADALDDRSAGRAATGTGRSRLDAGLVGYLPAPDHLPALTAALPEEIRQLVTGLDREAIRRMVFPGGRPRLLETVDTGLGRSGFIAVPRFADELSPATAGAPGPSLPELVAAAVDLAAGHGARTVSLAGMIPAHTGYGTAVHPYRQSDAHLTTGHAVTATAVVRTVMAALAARDRKLPDCVVAVLGVGSIGAASLSLLLARTDPPAKVILCDLPAATPRLVALAASLDVPAEVATAPDAVYRADVIVAATSSGPRTLDVNRLRPGTILVDDSFPHCFDVPAALARMRTAGDVLITGGGLLGCGDTVHESAPGLPAFARHLPGTMASCRLESLLHAAVPGLPLVDGPVTPEQAAAYWDALEAAGIGPAPLHLLNERLDTERDV</sequence>
<feature type="region of interest" description="Disordered" evidence="7">
    <location>
        <begin position="125"/>
        <end position="147"/>
    </location>
</feature>
<dbReference type="Gene3D" id="1.10.1200.10">
    <property type="entry name" value="ACP-like"/>
    <property type="match status" value="3"/>
</dbReference>
<dbReference type="InterPro" id="IPR014030">
    <property type="entry name" value="Ketoacyl_synth_N"/>
</dbReference>
<dbReference type="InterPro" id="IPR010071">
    <property type="entry name" value="AA_adenyl_dom"/>
</dbReference>
<feature type="region of interest" description="Disordered" evidence="7">
    <location>
        <begin position="704"/>
        <end position="747"/>
    </location>
</feature>
<keyword evidence="3" id="KW-0597">Phosphoprotein</keyword>
<dbReference type="Gene3D" id="3.30.559.10">
    <property type="entry name" value="Chloramphenicol acetyltransferase-like domain"/>
    <property type="match status" value="2"/>
</dbReference>
<reference evidence="10 11" key="1">
    <citation type="submission" date="2016-10" db="EMBL/GenBank/DDBJ databases">
        <authorList>
            <person name="de Groot N.N."/>
        </authorList>
    </citation>
    <scope>NUCLEOTIDE SEQUENCE [LARGE SCALE GENOMIC DNA]</scope>
    <source>
        <strain evidence="10 11">DSM 43019</strain>
    </source>
</reference>
<dbReference type="InterPro" id="IPR023213">
    <property type="entry name" value="CAT-like_dom_sf"/>
</dbReference>
<dbReference type="InterPro" id="IPR025110">
    <property type="entry name" value="AMP-bd_C"/>
</dbReference>
<dbReference type="Gene3D" id="3.40.366.10">
    <property type="entry name" value="Malonyl-Coenzyme A Acyl Carrier Protein, domain 2"/>
    <property type="match status" value="1"/>
</dbReference>
<dbReference type="Pfam" id="PF00550">
    <property type="entry name" value="PP-binding"/>
    <property type="match status" value="3"/>
</dbReference>
<dbReference type="InterPro" id="IPR045851">
    <property type="entry name" value="AMP-bd_C_sf"/>
</dbReference>
<dbReference type="InterPro" id="IPR057326">
    <property type="entry name" value="KR_dom"/>
</dbReference>
<organism evidence="10 11">
    <name type="scientific">Actinoplanes philippinensis</name>
    <dbReference type="NCBI Taxonomy" id="35752"/>
    <lineage>
        <taxon>Bacteria</taxon>
        <taxon>Bacillati</taxon>
        <taxon>Actinomycetota</taxon>
        <taxon>Actinomycetes</taxon>
        <taxon>Micromonosporales</taxon>
        <taxon>Micromonosporaceae</taxon>
        <taxon>Actinoplanes</taxon>
    </lineage>
</organism>
<dbReference type="SMART" id="SM01294">
    <property type="entry name" value="PKS_PP_betabranch"/>
    <property type="match status" value="1"/>
</dbReference>
<feature type="compositionally biased region" description="Low complexity" evidence="7">
    <location>
        <begin position="579"/>
        <end position="589"/>
    </location>
</feature>
<evidence type="ECO:0000256" key="4">
    <source>
        <dbReference type="ARBA" id="ARBA00022679"/>
    </source>
</evidence>
<dbReference type="InterPro" id="IPR018201">
    <property type="entry name" value="Ketoacyl_synth_AS"/>
</dbReference>
<dbReference type="SMART" id="SM00822">
    <property type="entry name" value="PKS_KR"/>
    <property type="match status" value="1"/>
</dbReference>
<evidence type="ECO:0000256" key="2">
    <source>
        <dbReference type="ARBA" id="ARBA00022450"/>
    </source>
</evidence>
<dbReference type="InterPro" id="IPR016035">
    <property type="entry name" value="Acyl_Trfase/lysoPLipase"/>
</dbReference>
<dbReference type="InterPro" id="IPR016039">
    <property type="entry name" value="Thiolase-like"/>
</dbReference>
<dbReference type="SMART" id="SM00827">
    <property type="entry name" value="PKS_AT"/>
    <property type="match status" value="1"/>
</dbReference>
<feature type="domain" description="Ketosynthase family 3 (KS3)" evidence="9">
    <location>
        <begin position="753"/>
        <end position="1156"/>
    </location>
</feature>
<dbReference type="InterPro" id="IPR020806">
    <property type="entry name" value="PKS_PP-bd"/>
</dbReference>
<dbReference type="Gene3D" id="3.30.559.30">
    <property type="entry name" value="Nonribosomal peptide synthetase, condensation domain"/>
    <property type="match status" value="2"/>
</dbReference>
<dbReference type="GO" id="GO:0004315">
    <property type="term" value="F:3-oxoacyl-[acyl-carrier-protein] synthase activity"/>
    <property type="evidence" value="ECO:0007669"/>
    <property type="project" value="InterPro"/>
</dbReference>
<protein>
    <submittedName>
        <fullName evidence="10">Amino acid adenylation domain-containing protein</fullName>
    </submittedName>
</protein>
<comment type="cofactor">
    <cofactor evidence="1">
        <name>pantetheine 4'-phosphate</name>
        <dbReference type="ChEBI" id="CHEBI:47942"/>
    </cofactor>
</comment>
<dbReference type="PROSITE" id="PS52004">
    <property type="entry name" value="KS3_2"/>
    <property type="match status" value="1"/>
</dbReference>
<dbReference type="InterPro" id="IPR014031">
    <property type="entry name" value="Ketoacyl_synth_C"/>
</dbReference>
<dbReference type="Pfam" id="PF08659">
    <property type="entry name" value="KR"/>
    <property type="match status" value="1"/>
</dbReference>
<accession>A0A1I2ABD6</accession>
<evidence type="ECO:0000256" key="7">
    <source>
        <dbReference type="SAM" id="MobiDB-lite"/>
    </source>
</evidence>
<dbReference type="PROSITE" id="PS00606">
    <property type="entry name" value="KS3_1"/>
    <property type="match status" value="1"/>
</dbReference>
<dbReference type="CDD" id="cd00833">
    <property type="entry name" value="PKS"/>
    <property type="match status" value="1"/>
</dbReference>
<dbReference type="InterPro" id="IPR020845">
    <property type="entry name" value="AMP-binding_CS"/>
</dbReference>
<feature type="domain" description="Carrier" evidence="8">
    <location>
        <begin position="628"/>
        <end position="705"/>
    </location>
</feature>